<name>A0AAV2M927_KNICA</name>
<dbReference type="GO" id="GO:0005886">
    <property type="term" value="C:plasma membrane"/>
    <property type="evidence" value="ECO:0007669"/>
    <property type="project" value="TreeGrafter"/>
</dbReference>
<dbReference type="SUPFAM" id="SSF52540">
    <property type="entry name" value="P-loop containing nucleoside triphosphate hydrolases"/>
    <property type="match status" value="1"/>
</dbReference>
<dbReference type="PANTHER" id="PTHR11566">
    <property type="entry name" value="DYNAMIN"/>
    <property type="match status" value="1"/>
</dbReference>
<dbReference type="GO" id="GO:0003924">
    <property type="term" value="F:GTPase activity"/>
    <property type="evidence" value="ECO:0007669"/>
    <property type="project" value="InterPro"/>
</dbReference>
<dbReference type="GO" id="GO:0051607">
    <property type="term" value="P:defense response to virus"/>
    <property type="evidence" value="ECO:0007669"/>
    <property type="project" value="TreeGrafter"/>
</dbReference>
<evidence type="ECO:0000256" key="1">
    <source>
        <dbReference type="ARBA" id="ARBA00022741"/>
    </source>
</evidence>
<dbReference type="GO" id="GO:0098793">
    <property type="term" value="C:presynapse"/>
    <property type="evidence" value="ECO:0007669"/>
    <property type="project" value="GOC"/>
</dbReference>
<dbReference type="InterPro" id="IPR027417">
    <property type="entry name" value="P-loop_NTPase"/>
</dbReference>
<keyword evidence="1" id="KW-0547">Nucleotide-binding</keyword>
<dbReference type="GO" id="GO:0016185">
    <property type="term" value="P:synaptic vesicle budding from presynaptic endocytic zone membrane"/>
    <property type="evidence" value="ECO:0007669"/>
    <property type="project" value="TreeGrafter"/>
</dbReference>
<dbReference type="InterPro" id="IPR001401">
    <property type="entry name" value="Dynamin_GTPase"/>
</dbReference>
<dbReference type="Pfam" id="PF00350">
    <property type="entry name" value="Dynamin_N"/>
    <property type="match status" value="1"/>
</dbReference>
<dbReference type="GO" id="GO:0005874">
    <property type="term" value="C:microtubule"/>
    <property type="evidence" value="ECO:0007669"/>
    <property type="project" value="TreeGrafter"/>
</dbReference>
<protein>
    <recommendedName>
        <fullName evidence="3">Dynamin-type G domain-containing protein</fullName>
    </recommendedName>
</protein>
<dbReference type="GO" id="GO:0008017">
    <property type="term" value="F:microtubule binding"/>
    <property type="evidence" value="ECO:0007669"/>
    <property type="project" value="TreeGrafter"/>
</dbReference>
<dbReference type="InterPro" id="IPR022812">
    <property type="entry name" value="Dynamin"/>
</dbReference>
<dbReference type="InterPro" id="IPR045063">
    <property type="entry name" value="Dynamin_N"/>
</dbReference>
<dbReference type="PANTHER" id="PTHR11566:SF225">
    <property type="entry name" value="INTERFERON-INDUCED GTP-BINDING PROTEIN MX-RELATED"/>
    <property type="match status" value="1"/>
</dbReference>
<proteinExistence type="predicted"/>
<sequence>MKRKKEGEEWFGKIKYQNNEEEIEDPKNVEQKIREAQNHVAGDGVDISEELITLEIASPDVPDLTLIDLPGITRVAVQGQREDIGETIKRLIQKFIKKQETISLVVVPCNVDISTTEALQMAREVDPEGERTLGILTKPDLVDKGTEETAS</sequence>
<organism evidence="4 5">
    <name type="scientific">Knipowitschia caucasica</name>
    <name type="common">Caucasian dwarf goby</name>
    <name type="synonym">Pomatoschistus caucasicus</name>
    <dbReference type="NCBI Taxonomy" id="637954"/>
    <lineage>
        <taxon>Eukaryota</taxon>
        <taxon>Metazoa</taxon>
        <taxon>Chordata</taxon>
        <taxon>Craniata</taxon>
        <taxon>Vertebrata</taxon>
        <taxon>Euteleostomi</taxon>
        <taxon>Actinopterygii</taxon>
        <taxon>Neopterygii</taxon>
        <taxon>Teleostei</taxon>
        <taxon>Neoteleostei</taxon>
        <taxon>Acanthomorphata</taxon>
        <taxon>Gobiaria</taxon>
        <taxon>Gobiiformes</taxon>
        <taxon>Gobioidei</taxon>
        <taxon>Gobiidae</taxon>
        <taxon>Gobiinae</taxon>
        <taxon>Knipowitschia</taxon>
    </lineage>
</organism>
<dbReference type="PRINTS" id="PR00195">
    <property type="entry name" value="DYNAMIN"/>
</dbReference>
<dbReference type="GO" id="GO:0005634">
    <property type="term" value="C:nucleus"/>
    <property type="evidence" value="ECO:0007669"/>
    <property type="project" value="TreeGrafter"/>
</dbReference>
<evidence type="ECO:0000313" key="4">
    <source>
        <dbReference type="EMBL" id="CAL1609771.1"/>
    </source>
</evidence>
<dbReference type="GO" id="GO:0005525">
    <property type="term" value="F:GTP binding"/>
    <property type="evidence" value="ECO:0007669"/>
    <property type="project" value="UniProtKB-KW"/>
</dbReference>
<keyword evidence="5" id="KW-1185">Reference proteome</keyword>
<dbReference type="SMART" id="SM00053">
    <property type="entry name" value="DYNc"/>
    <property type="match status" value="1"/>
</dbReference>
<dbReference type="Proteomes" id="UP001497482">
    <property type="component" value="Chromosome 6"/>
</dbReference>
<dbReference type="EMBL" id="OZ035828">
    <property type="protein sequence ID" value="CAL1609771.1"/>
    <property type="molecule type" value="Genomic_DNA"/>
</dbReference>
<evidence type="ECO:0000259" key="3">
    <source>
        <dbReference type="PROSITE" id="PS51718"/>
    </source>
</evidence>
<keyword evidence="2" id="KW-0342">GTP-binding</keyword>
<evidence type="ECO:0000256" key="2">
    <source>
        <dbReference type="ARBA" id="ARBA00023134"/>
    </source>
</evidence>
<dbReference type="GO" id="GO:0005737">
    <property type="term" value="C:cytoplasm"/>
    <property type="evidence" value="ECO:0007669"/>
    <property type="project" value="TreeGrafter"/>
</dbReference>
<evidence type="ECO:0000313" key="5">
    <source>
        <dbReference type="Proteomes" id="UP001497482"/>
    </source>
</evidence>
<dbReference type="Gene3D" id="3.40.50.300">
    <property type="entry name" value="P-loop containing nucleotide triphosphate hydrolases"/>
    <property type="match status" value="1"/>
</dbReference>
<feature type="domain" description="Dynamin-type G" evidence="3">
    <location>
        <begin position="1"/>
        <end position="151"/>
    </location>
</feature>
<dbReference type="PROSITE" id="PS51718">
    <property type="entry name" value="G_DYNAMIN_2"/>
    <property type="match status" value="1"/>
</dbReference>
<dbReference type="InterPro" id="IPR030381">
    <property type="entry name" value="G_DYNAMIN_dom"/>
</dbReference>
<accession>A0AAV2M927</accession>
<gene>
    <name evidence="4" type="ORF">KC01_LOCUS36456</name>
</gene>
<reference evidence="4 5" key="1">
    <citation type="submission" date="2024-04" db="EMBL/GenBank/DDBJ databases">
        <authorList>
            <person name="Waldvogel A.-M."/>
            <person name="Schoenle A."/>
        </authorList>
    </citation>
    <scope>NUCLEOTIDE SEQUENCE [LARGE SCALE GENOMIC DNA]</scope>
</reference>
<dbReference type="AlphaFoldDB" id="A0AAV2M927"/>
<dbReference type="CDD" id="cd08771">
    <property type="entry name" value="DLP_1"/>
    <property type="match status" value="1"/>
</dbReference>
<dbReference type="GO" id="GO:0031623">
    <property type="term" value="P:receptor internalization"/>
    <property type="evidence" value="ECO:0007669"/>
    <property type="project" value="TreeGrafter"/>
</dbReference>